<dbReference type="EMBL" id="SIJK02000020">
    <property type="protein sequence ID" value="MBP1466485.1"/>
    <property type="molecule type" value="Genomic_DNA"/>
</dbReference>
<feature type="non-terminal residue" evidence="2">
    <location>
        <position position="323"/>
    </location>
</feature>
<sequence length="323" mass="36490">MTTDALCPVCTRPYSPNDAICPDCGWELQGGYELVPDPSEVYLRYERDLAQARLAYRERQLQQTQARLAAQAAQDQARIEVLETTLSREREQTQAQVVALVTELRREQEQTQAQVVALVTELRREQEQARSQVETLLGELRREREYDRGLLTDAITKAMRAEDQALSPVIFDIYTREYLVRALSVIGDEIKYRSSSKIPSIYHYHGAPTVTWAHDGTRLLVANQLGLLFYDVPALIPRTMDLSNIRCAALAPDGQSCAVASAGTVRVMLWRIPDRTLLHTLTARAEISHLVFTPDGQYLAMMAKKGVEVWRIGDGTRLHALDH</sequence>
<accession>A0ABS4DAM2</accession>
<dbReference type="Proteomes" id="UP001193081">
    <property type="component" value="Unassembled WGS sequence"/>
</dbReference>
<protein>
    <submittedName>
        <fullName evidence="2">Uncharacterized protein</fullName>
    </submittedName>
</protein>
<dbReference type="Gene3D" id="2.130.10.10">
    <property type="entry name" value="YVTN repeat-like/Quinoprotein amine dehydrogenase"/>
    <property type="match status" value="1"/>
</dbReference>
<dbReference type="RefSeq" id="WP_167857373.1">
    <property type="nucleotide sequence ID" value="NZ_SIJK02000020.1"/>
</dbReference>
<proteinExistence type="predicted"/>
<evidence type="ECO:0000313" key="3">
    <source>
        <dbReference type="Proteomes" id="UP001193081"/>
    </source>
</evidence>
<evidence type="ECO:0000256" key="1">
    <source>
        <dbReference type="SAM" id="Coils"/>
    </source>
</evidence>
<reference evidence="2 3" key="1">
    <citation type="submission" date="2021-03" db="EMBL/GenBank/DDBJ databases">
        <authorList>
            <person name="Grouzdev D.S."/>
        </authorList>
    </citation>
    <scope>NUCLEOTIDE SEQUENCE [LARGE SCALE GENOMIC DNA]</scope>
    <source>
        <strain evidence="2 3">M50-1</strain>
    </source>
</reference>
<name>A0ABS4DAM2_9CHLR</name>
<evidence type="ECO:0000313" key="2">
    <source>
        <dbReference type="EMBL" id="MBP1466485.1"/>
    </source>
</evidence>
<feature type="coiled-coil region" evidence="1">
    <location>
        <begin position="72"/>
        <end position="143"/>
    </location>
</feature>
<dbReference type="SUPFAM" id="SSF82171">
    <property type="entry name" value="DPP6 N-terminal domain-like"/>
    <property type="match status" value="1"/>
</dbReference>
<comment type="caution">
    <text evidence="2">The sequence shown here is derived from an EMBL/GenBank/DDBJ whole genome shotgun (WGS) entry which is preliminary data.</text>
</comment>
<dbReference type="InterPro" id="IPR015943">
    <property type="entry name" value="WD40/YVTN_repeat-like_dom_sf"/>
</dbReference>
<keyword evidence="1" id="KW-0175">Coiled coil</keyword>
<gene>
    <name evidence="2" type="ORF">EYB53_012290</name>
</gene>
<organism evidence="2 3">
    <name type="scientific">Candidatus Chloroploca mongolica</name>
    <dbReference type="NCBI Taxonomy" id="2528176"/>
    <lineage>
        <taxon>Bacteria</taxon>
        <taxon>Bacillati</taxon>
        <taxon>Chloroflexota</taxon>
        <taxon>Chloroflexia</taxon>
        <taxon>Chloroflexales</taxon>
        <taxon>Chloroflexineae</taxon>
        <taxon>Oscillochloridaceae</taxon>
        <taxon>Candidatus Chloroploca</taxon>
    </lineage>
</organism>
<keyword evidence="3" id="KW-1185">Reference proteome</keyword>